<sequence>MKAPVIVPCGDDALRLVMRATEDRQAIARALHGSRIWDEVVIGRESVTVQFDPSARGPAKALAMLKQAAMDDINAAVVDAPNLKLLVRSDEANAPDLADCAAANNCSSNEFLNILARSNLSVDMLGFAPGFAYLSGVDPNLLGGRLDHPRQRVKAGSIGFIKGYLGIYALDGPGGWPIIGRTDAMLFDKTARDPFVLSPGAEVQIEWV</sequence>
<name>A0A160TYF2_9ZZZZ</name>
<protein>
    <submittedName>
        <fullName evidence="5">Allophanate hydrolase 2 subunit 1</fullName>
        <ecNumber evidence="5">3.5.1.54</ecNumber>
    </submittedName>
</protein>
<dbReference type="InterPro" id="IPR029000">
    <property type="entry name" value="Cyclophilin-like_dom_sf"/>
</dbReference>
<dbReference type="EC" id="3.5.1.54" evidence="5"/>
<dbReference type="AlphaFoldDB" id="A0A160TYF2"/>
<dbReference type="EMBL" id="CZQD01000005">
    <property type="protein sequence ID" value="CUS55667.1"/>
    <property type="molecule type" value="Genomic_DNA"/>
</dbReference>
<dbReference type="InterPro" id="IPR003833">
    <property type="entry name" value="CT_C_D"/>
</dbReference>
<evidence type="ECO:0000256" key="2">
    <source>
        <dbReference type="ARBA" id="ARBA00022801"/>
    </source>
</evidence>
<dbReference type="InterPro" id="IPR010016">
    <property type="entry name" value="PxpB"/>
</dbReference>
<dbReference type="Gene3D" id="2.40.100.10">
    <property type="entry name" value="Cyclophilin-like"/>
    <property type="match status" value="1"/>
</dbReference>
<evidence type="ECO:0000313" key="5">
    <source>
        <dbReference type="EMBL" id="CUS55667.1"/>
    </source>
</evidence>
<dbReference type="SMART" id="SM00796">
    <property type="entry name" value="AHS1"/>
    <property type="match status" value="1"/>
</dbReference>
<dbReference type="SUPFAM" id="SSF50891">
    <property type="entry name" value="Cyclophilin-like"/>
    <property type="match status" value="1"/>
</dbReference>
<dbReference type="Pfam" id="PF02682">
    <property type="entry name" value="CT_C_D"/>
    <property type="match status" value="1"/>
</dbReference>
<gene>
    <name evidence="5" type="ORF">MGWOODY_Hyp1032</name>
</gene>
<evidence type="ECO:0000256" key="3">
    <source>
        <dbReference type="ARBA" id="ARBA00022840"/>
    </source>
</evidence>
<evidence type="ECO:0000256" key="1">
    <source>
        <dbReference type="ARBA" id="ARBA00022741"/>
    </source>
</evidence>
<dbReference type="PANTHER" id="PTHR34698">
    <property type="entry name" value="5-OXOPROLINASE SUBUNIT B"/>
    <property type="match status" value="1"/>
</dbReference>
<feature type="domain" description="Carboxyltransferase" evidence="4">
    <location>
        <begin position="4"/>
        <end position="197"/>
    </location>
</feature>
<keyword evidence="3" id="KW-0067">ATP-binding</keyword>
<dbReference type="PANTHER" id="PTHR34698:SF2">
    <property type="entry name" value="5-OXOPROLINASE SUBUNIT B"/>
    <property type="match status" value="1"/>
</dbReference>
<proteinExistence type="predicted"/>
<evidence type="ECO:0000259" key="4">
    <source>
        <dbReference type="SMART" id="SM00796"/>
    </source>
</evidence>
<keyword evidence="1" id="KW-0547">Nucleotide-binding</keyword>
<accession>A0A160TYF2</accession>
<organism evidence="5">
    <name type="scientific">hydrothermal vent metagenome</name>
    <dbReference type="NCBI Taxonomy" id="652676"/>
    <lineage>
        <taxon>unclassified sequences</taxon>
        <taxon>metagenomes</taxon>
        <taxon>ecological metagenomes</taxon>
    </lineage>
</organism>
<dbReference type="GO" id="GO:0005524">
    <property type="term" value="F:ATP binding"/>
    <property type="evidence" value="ECO:0007669"/>
    <property type="project" value="UniProtKB-KW"/>
</dbReference>
<dbReference type="GO" id="GO:0004039">
    <property type="term" value="F:allophanate hydrolase activity"/>
    <property type="evidence" value="ECO:0007669"/>
    <property type="project" value="UniProtKB-EC"/>
</dbReference>
<keyword evidence="2 5" id="KW-0378">Hydrolase</keyword>
<reference evidence="5" key="1">
    <citation type="submission" date="2015-10" db="EMBL/GenBank/DDBJ databases">
        <authorList>
            <person name="Gilbert D.G."/>
        </authorList>
    </citation>
    <scope>NUCLEOTIDE SEQUENCE</scope>
</reference>